<dbReference type="Proteomes" id="UP000237797">
    <property type="component" value="Unassembled WGS sequence"/>
</dbReference>
<reference evidence="5 6" key="1">
    <citation type="submission" date="2018-03" db="EMBL/GenBank/DDBJ databases">
        <title>Genomic Encyclopedia of Archaeal and Bacterial Type Strains, Phase II (KMG-II): from individual species to whole genera.</title>
        <authorList>
            <person name="Goeker M."/>
        </authorList>
    </citation>
    <scope>NUCLEOTIDE SEQUENCE [LARGE SCALE GENOMIC DNA]</scope>
    <source>
        <strain evidence="5 6">DSM 44946</strain>
    </source>
</reference>
<evidence type="ECO:0000259" key="4">
    <source>
        <dbReference type="Pfam" id="PF01078"/>
    </source>
</evidence>
<dbReference type="SUPFAM" id="SSF52540">
    <property type="entry name" value="P-loop containing nucleoside triphosphate hydrolases"/>
    <property type="match status" value="1"/>
</dbReference>
<comment type="caution">
    <text evidence="5">The sequence shown here is derived from an EMBL/GenBank/DDBJ whole genome shotgun (WGS) entry which is preliminary data.</text>
</comment>
<feature type="compositionally biased region" description="Acidic residues" evidence="3">
    <location>
        <begin position="176"/>
        <end position="189"/>
    </location>
</feature>
<dbReference type="InterPro" id="IPR001208">
    <property type="entry name" value="MCM_dom"/>
</dbReference>
<evidence type="ECO:0000313" key="6">
    <source>
        <dbReference type="Proteomes" id="UP000237797"/>
    </source>
</evidence>
<organism evidence="5 6">
    <name type="scientific">Planifilum fimeticola</name>
    <dbReference type="NCBI Taxonomy" id="201975"/>
    <lineage>
        <taxon>Bacteria</taxon>
        <taxon>Bacillati</taxon>
        <taxon>Bacillota</taxon>
        <taxon>Bacilli</taxon>
        <taxon>Bacillales</taxon>
        <taxon>Thermoactinomycetaceae</taxon>
        <taxon>Planifilum</taxon>
    </lineage>
</organism>
<keyword evidence="6" id="KW-1185">Reference proteome</keyword>
<evidence type="ECO:0000256" key="2">
    <source>
        <dbReference type="ARBA" id="ARBA00022840"/>
    </source>
</evidence>
<feature type="region of interest" description="Disordered" evidence="3">
    <location>
        <begin position="169"/>
        <end position="189"/>
    </location>
</feature>
<keyword evidence="1" id="KW-0547">Nucleotide-binding</keyword>
<dbReference type="EMBL" id="PVNE01000010">
    <property type="protein sequence ID" value="PRX40893.1"/>
    <property type="molecule type" value="Genomic_DNA"/>
</dbReference>
<evidence type="ECO:0000256" key="1">
    <source>
        <dbReference type="ARBA" id="ARBA00022741"/>
    </source>
</evidence>
<dbReference type="InterPro" id="IPR020568">
    <property type="entry name" value="Ribosomal_Su5_D2-typ_SF"/>
</dbReference>
<dbReference type="InterPro" id="IPR004482">
    <property type="entry name" value="Mg_chelat-rel"/>
</dbReference>
<dbReference type="InterPro" id="IPR014721">
    <property type="entry name" value="Ribsml_uS5_D2-typ_fold_subgr"/>
</dbReference>
<dbReference type="GO" id="GO:0003677">
    <property type="term" value="F:DNA binding"/>
    <property type="evidence" value="ECO:0007669"/>
    <property type="project" value="InterPro"/>
</dbReference>
<dbReference type="PRINTS" id="PR01657">
    <property type="entry name" value="MCMFAMILY"/>
</dbReference>
<dbReference type="Gene3D" id="3.30.230.10">
    <property type="match status" value="1"/>
</dbReference>
<dbReference type="CDD" id="cd00009">
    <property type="entry name" value="AAA"/>
    <property type="match status" value="1"/>
</dbReference>
<dbReference type="PANTHER" id="PTHR32039:SF7">
    <property type="entry name" value="COMPETENCE PROTEIN COMM"/>
    <property type="match status" value="1"/>
</dbReference>
<evidence type="ECO:0000313" key="5">
    <source>
        <dbReference type="EMBL" id="PRX40893.1"/>
    </source>
</evidence>
<dbReference type="RefSeq" id="WP_106344998.1">
    <property type="nucleotide sequence ID" value="NZ_PVNE01000010.1"/>
</dbReference>
<dbReference type="NCBIfam" id="TIGR00368">
    <property type="entry name" value="YifB family Mg chelatase-like AAA ATPase"/>
    <property type="match status" value="1"/>
</dbReference>
<dbReference type="Gene3D" id="3.40.50.300">
    <property type="entry name" value="P-loop containing nucleotide triphosphate hydrolases"/>
    <property type="match status" value="1"/>
</dbReference>
<evidence type="ECO:0000256" key="3">
    <source>
        <dbReference type="SAM" id="MobiDB-lite"/>
    </source>
</evidence>
<dbReference type="InterPro" id="IPR000523">
    <property type="entry name" value="Mg_chelatse_chII-like_cat_dom"/>
</dbReference>
<dbReference type="Pfam" id="PF13541">
    <property type="entry name" value="ChlI"/>
    <property type="match status" value="1"/>
</dbReference>
<name>A0A2T0LFC6_9BACL</name>
<dbReference type="InterPro" id="IPR027417">
    <property type="entry name" value="P-loop_NTPase"/>
</dbReference>
<dbReference type="SUPFAM" id="SSF54211">
    <property type="entry name" value="Ribosomal protein S5 domain 2-like"/>
    <property type="match status" value="1"/>
</dbReference>
<sequence length="352" mass="38057">MYAKLYSATVYGIDGIIVEVEVDIHNGLPAFDVVGLPDSAVRESRERVRSAIKNSGGRFPLQRITTNLAPADLKKEGSGFDLAIALGVMGASGQVPLEHARDLLLLGELALDGTLRPLTGVLPMVIAGRERGIRRVMLPRQNASEARLVEGMEVISVGSLREAVQVLRGEIRPEAPEPEPGEEEEHTTDDFADVQGQSHVKRALEVAAAGMHNLLMIGPPGSGKTMLARRIPSILPEMTDRESLEVTKIFSIAGLFGGRGKLITRRPFRSPHHTISQAGLIGGGNIPKPGEVSLAHRGVLFLDEMPEFSKSALEVLRQPLEDREVTISRARAVFTYPAEFMLVGSMNPCPCS</sequence>
<dbReference type="PANTHER" id="PTHR32039">
    <property type="entry name" value="MAGNESIUM-CHELATASE SUBUNIT CHLI"/>
    <property type="match status" value="1"/>
</dbReference>
<keyword evidence="2" id="KW-0067">ATP-binding</keyword>
<gene>
    <name evidence="5" type="ORF">CLV97_11085</name>
</gene>
<proteinExistence type="predicted"/>
<dbReference type="GO" id="GO:0005524">
    <property type="term" value="F:ATP binding"/>
    <property type="evidence" value="ECO:0007669"/>
    <property type="project" value="UniProtKB-KW"/>
</dbReference>
<dbReference type="InterPro" id="IPR045006">
    <property type="entry name" value="CHLI-like"/>
</dbReference>
<dbReference type="AlphaFoldDB" id="A0A2T0LFC6"/>
<dbReference type="OrthoDB" id="9813147at2"/>
<protein>
    <submittedName>
        <fullName evidence="5">Mg chelatase-like protein</fullName>
    </submittedName>
</protein>
<accession>A0A2T0LFC6</accession>
<feature type="domain" description="Magnesium chelatase ChlI-like catalytic" evidence="4">
    <location>
        <begin position="190"/>
        <end position="352"/>
    </location>
</feature>
<dbReference type="Pfam" id="PF01078">
    <property type="entry name" value="Mg_chelatase"/>
    <property type="match status" value="1"/>
</dbReference>